<dbReference type="AlphaFoldDB" id="F8L3B5"/>
<keyword evidence="1" id="KW-0472">Membrane</keyword>
<dbReference type="Proteomes" id="UP000000496">
    <property type="component" value="Chromosome gsn.131"/>
</dbReference>
<reference key="1">
    <citation type="journal article" date="2011" name="Mol. Biol. Evol.">
        <title>Unity in variety -- the pan-genome of the Chlamydiae.</title>
        <authorList>
            <person name="Collingro A."/>
            <person name="Tischler P."/>
            <person name="Weinmaier T."/>
            <person name="Penz T."/>
            <person name="Heinz E."/>
            <person name="Brunham R.C."/>
            <person name="Read T.D."/>
            <person name="Bavoil P.M."/>
            <person name="Sachse K."/>
            <person name="Kahane S."/>
            <person name="Friedman M.G."/>
            <person name="Rattei T."/>
            <person name="Myers G.S.A."/>
            <person name="Horn M."/>
        </authorList>
    </citation>
    <scope>NUCLEOTIDE SEQUENCE</scope>
    <source>
        <strain>Z</strain>
    </source>
</reference>
<keyword evidence="3" id="KW-1185">Reference proteome</keyword>
<feature type="transmembrane region" description="Helical" evidence="1">
    <location>
        <begin position="71"/>
        <end position="93"/>
    </location>
</feature>
<sequence length="106" mass="11470">MALEGVTNAVGPYATQFTDFVSRNWTAFKDASVEYGTAIWNSTPVQRVVEFSSPYFNKAAAYYPEWAKFSWSTGTAVATISVSVLFLAFVGYMTGNTSSSGGRAAH</sequence>
<protein>
    <submittedName>
        <fullName evidence="2">Uncharacterized protein</fullName>
    </submittedName>
</protein>
<evidence type="ECO:0000256" key="1">
    <source>
        <dbReference type="SAM" id="Phobius"/>
    </source>
</evidence>
<evidence type="ECO:0000313" key="2">
    <source>
        <dbReference type="EMBL" id="CCB89757.1"/>
    </source>
</evidence>
<dbReference type="EMBL" id="FR872582">
    <property type="protein sequence ID" value="CCB89757.1"/>
    <property type="molecule type" value="Genomic_DNA"/>
</dbReference>
<dbReference type="HOGENOM" id="CLU_2221460_0_0_0"/>
<organism evidence="2 3">
    <name type="scientific">Simkania negevensis (strain ATCC VR-1471 / DSM 27360 / Z)</name>
    <dbReference type="NCBI Taxonomy" id="331113"/>
    <lineage>
        <taxon>Bacteria</taxon>
        <taxon>Pseudomonadati</taxon>
        <taxon>Chlamydiota</taxon>
        <taxon>Chlamydiia</taxon>
        <taxon>Parachlamydiales</taxon>
        <taxon>Simkaniaceae</taxon>
        <taxon>Simkania</taxon>
    </lineage>
</organism>
<accession>F8L3B5</accession>
<keyword evidence="1" id="KW-1133">Transmembrane helix</keyword>
<dbReference type="RefSeq" id="WP_013944223.1">
    <property type="nucleotide sequence ID" value="NC_015713.1"/>
</dbReference>
<dbReference type="STRING" id="331113.SNE_A18800"/>
<reference evidence="2 3" key="2">
    <citation type="journal article" date="2011" name="Mol. Biol. Evol.">
        <title>Unity in variety--the pan-genome of the Chlamydiae.</title>
        <authorList>
            <person name="Collingro A."/>
            <person name="Tischler P."/>
            <person name="Weinmaier T."/>
            <person name="Penz T."/>
            <person name="Heinz E."/>
            <person name="Brunham R.C."/>
            <person name="Read T.D."/>
            <person name="Bavoil P.M."/>
            <person name="Sachse K."/>
            <person name="Kahane S."/>
            <person name="Friedman M.G."/>
            <person name="Rattei T."/>
            <person name="Myers G.S."/>
            <person name="Horn M."/>
        </authorList>
    </citation>
    <scope>NUCLEOTIDE SEQUENCE [LARGE SCALE GENOMIC DNA]</scope>
    <source>
        <strain evidence="3">ATCC VR-1471 / Z</strain>
    </source>
</reference>
<gene>
    <name evidence="2" type="ordered locus">SNE_A18800</name>
</gene>
<evidence type="ECO:0000313" key="3">
    <source>
        <dbReference type="Proteomes" id="UP000000496"/>
    </source>
</evidence>
<dbReference type="KEGG" id="sng:SNE_A18800"/>
<keyword evidence="1" id="KW-0812">Transmembrane</keyword>
<proteinExistence type="predicted"/>
<name>F8L3B5_SIMNZ</name>